<dbReference type="InterPro" id="IPR012340">
    <property type="entry name" value="NA-bd_OB-fold"/>
</dbReference>
<evidence type="ECO:0000313" key="2">
    <source>
        <dbReference type="EMBL" id="AWH93083.1"/>
    </source>
</evidence>
<dbReference type="KEGG" id="dlu:A6035_13900"/>
<sequence length="116" mass="12164">MGFPAAESCTGCGGETTTAVDLPTEGELWTWTTQSVRPPSPPYAGAESAEDFSPYLVGYVAFESGVCVEGRLAEVEPGGVRIGDRMHIVPVEYSTDSQGAPLSTFAFAPTSAEVTR</sequence>
<dbReference type="InterPro" id="IPR002878">
    <property type="entry name" value="ChsH2_C"/>
</dbReference>
<organism evidence="2 3">
    <name type="scientific">Dietzia lutea</name>
    <dbReference type="NCBI Taxonomy" id="546160"/>
    <lineage>
        <taxon>Bacteria</taxon>
        <taxon>Bacillati</taxon>
        <taxon>Actinomycetota</taxon>
        <taxon>Actinomycetes</taxon>
        <taxon>Mycobacteriales</taxon>
        <taxon>Dietziaceae</taxon>
        <taxon>Dietzia</taxon>
    </lineage>
</organism>
<dbReference type="SUPFAM" id="SSF50249">
    <property type="entry name" value="Nucleic acid-binding proteins"/>
    <property type="match status" value="1"/>
</dbReference>
<evidence type="ECO:0000259" key="1">
    <source>
        <dbReference type="Pfam" id="PF01796"/>
    </source>
</evidence>
<name>A0A2S1R9X7_9ACTN</name>
<dbReference type="EMBL" id="CP015449">
    <property type="protein sequence ID" value="AWH93083.1"/>
    <property type="molecule type" value="Genomic_DNA"/>
</dbReference>
<proteinExistence type="predicted"/>
<dbReference type="InterPro" id="IPR052513">
    <property type="entry name" value="Thioester_dehydratase-like"/>
</dbReference>
<reference evidence="2 3" key="1">
    <citation type="submission" date="2016-04" db="EMBL/GenBank/DDBJ databases">
        <title>Complete genome sequence of Dietzia lutea YIM 80766T, a strain isolated from desert soil in Egypt.</title>
        <authorList>
            <person name="Zhao J."/>
            <person name="Hu B."/>
            <person name="Geng S."/>
            <person name="Nie Y."/>
            <person name="Tang Y."/>
        </authorList>
    </citation>
    <scope>NUCLEOTIDE SEQUENCE [LARGE SCALE GENOMIC DNA]</scope>
    <source>
        <strain evidence="2 3">YIM 80766</strain>
    </source>
</reference>
<evidence type="ECO:0000313" key="3">
    <source>
        <dbReference type="Proteomes" id="UP000244928"/>
    </source>
</evidence>
<dbReference type="PANTHER" id="PTHR34075">
    <property type="entry name" value="BLR3430 PROTEIN"/>
    <property type="match status" value="1"/>
</dbReference>
<accession>A0A2S1R9X7</accession>
<feature type="domain" description="ChsH2 C-terminal OB-fold" evidence="1">
    <location>
        <begin position="20"/>
        <end position="89"/>
    </location>
</feature>
<dbReference type="PANTHER" id="PTHR34075:SF5">
    <property type="entry name" value="BLR3430 PROTEIN"/>
    <property type="match status" value="1"/>
</dbReference>
<gene>
    <name evidence="2" type="ORF">A6035_13900</name>
</gene>
<dbReference type="AlphaFoldDB" id="A0A2S1R9X7"/>
<dbReference type="Pfam" id="PF01796">
    <property type="entry name" value="OB_ChsH2_C"/>
    <property type="match status" value="1"/>
</dbReference>
<dbReference type="Proteomes" id="UP000244928">
    <property type="component" value="Chromosome"/>
</dbReference>
<protein>
    <recommendedName>
        <fullName evidence="1">ChsH2 C-terminal OB-fold domain-containing protein</fullName>
    </recommendedName>
</protein>
<keyword evidence="3" id="KW-1185">Reference proteome</keyword>